<feature type="region of interest" description="Disordered" evidence="1">
    <location>
        <begin position="461"/>
        <end position="505"/>
    </location>
</feature>
<evidence type="ECO:0000313" key="3">
    <source>
        <dbReference type="EMBL" id="ORZ03768.1"/>
    </source>
</evidence>
<feature type="region of interest" description="Disordered" evidence="1">
    <location>
        <begin position="353"/>
        <end position="429"/>
    </location>
</feature>
<feature type="transmembrane region" description="Helical" evidence="2">
    <location>
        <begin position="226"/>
        <end position="244"/>
    </location>
</feature>
<feature type="transmembrane region" description="Helical" evidence="2">
    <location>
        <begin position="264"/>
        <end position="284"/>
    </location>
</feature>
<dbReference type="OrthoDB" id="2384193at2759"/>
<name>A0A1X2HXG2_SYNRA</name>
<protein>
    <submittedName>
        <fullName evidence="3">Uncharacterized protein</fullName>
    </submittedName>
</protein>
<dbReference type="STRING" id="13706.A0A1X2HXG2"/>
<comment type="caution">
    <text evidence="3">The sequence shown here is derived from an EMBL/GenBank/DDBJ whole genome shotgun (WGS) entry which is preliminary data.</text>
</comment>
<proteinExistence type="predicted"/>
<gene>
    <name evidence="3" type="ORF">BCR43DRAFT_560381</name>
</gene>
<feature type="compositionally biased region" description="Low complexity" evidence="1">
    <location>
        <begin position="410"/>
        <end position="429"/>
    </location>
</feature>
<feature type="transmembrane region" description="Helical" evidence="2">
    <location>
        <begin position="143"/>
        <end position="160"/>
    </location>
</feature>
<keyword evidence="2" id="KW-0472">Membrane</keyword>
<evidence type="ECO:0000256" key="2">
    <source>
        <dbReference type="SAM" id="Phobius"/>
    </source>
</evidence>
<dbReference type="InParanoid" id="A0A1X2HXG2"/>
<feature type="transmembrane region" description="Helical" evidence="2">
    <location>
        <begin position="9"/>
        <end position="28"/>
    </location>
</feature>
<dbReference type="AlphaFoldDB" id="A0A1X2HXG2"/>
<feature type="transmembrane region" description="Helical" evidence="2">
    <location>
        <begin position="48"/>
        <end position="64"/>
    </location>
</feature>
<reference evidence="3 4" key="1">
    <citation type="submission" date="2016-07" db="EMBL/GenBank/DDBJ databases">
        <title>Pervasive Adenine N6-methylation of Active Genes in Fungi.</title>
        <authorList>
            <consortium name="DOE Joint Genome Institute"/>
            <person name="Mondo S.J."/>
            <person name="Dannebaum R.O."/>
            <person name="Kuo R.C."/>
            <person name="Labutti K."/>
            <person name="Haridas S."/>
            <person name="Kuo A."/>
            <person name="Salamov A."/>
            <person name="Ahrendt S.R."/>
            <person name="Lipzen A."/>
            <person name="Sullivan W."/>
            <person name="Andreopoulos W.B."/>
            <person name="Clum A."/>
            <person name="Lindquist E."/>
            <person name="Daum C."/>
            <person name="Ramamoorthy G.K."/>
            <person name="Gryganskyi A."/>
            <person name="Culley D."/>
            <person name="Magnuson J.K."/>
            <person name="James T.Y."/>
            <person name="O'Malley M.A."/>
            <person name="Stajich J.E."/>
            <person name="Spatafora J.W."/>
            <person name="Visel A."/>
            <person name="Grigoriev I.V."/>
        </authorList>
    </citation>
    <scope>NUCLEOTIDE SEQUENCE [LARGE SCALE GENOMIC DNA]</scope>
    <source>
        <strain evidence="3 4">NRRL 2496</strain>
    </source>
</reference>
<organism evidence="3 4">
    <name type="scientific">Syncephalastrum racemosum</name>
    <name type="common">Filamentous fungus</name>
    <dbReference type="NCBI Taxonomy" id="13706"/>
    <lineage>
        <taxon>Eukaryota</taxon>
        <taxon>Fungi</taxon>
        <taxon>Fungi incertae sedis</taxon>
        <taxon>Mucoromycota</taxon>
        <taxon>Mucoromycotina</taxon>
        <taxon>Mucoromycetes</taxon>
        <taxon>Mucorales</taxon>
        <taxon>Syncephalastraceae</taxon>
        <taxon>Syncephalastrum</taxon>
    </lineage>
</organism>
<feature type="transmembrane region" description="Helical" evidence="2">
    <location>
        <begin position="180"/>
        <end position="200"/>
    </location>
</feature>
<keyword evidence="4" id="KW-1185">Reference proteome</keyword>
<evidence type="ECO:0000256" key="1">
    <source>
        <dbReference type="SAM" id="MobiDB-lite"/>
    </source>
</evidence>
<keyword evidence="2" id="KW-0812">Transmembrane</keyword>
<keyword evidence="2" id="KW-1133">Transmembrane helix</keyword>
<feature type="compositionally biased region" description="Low complexity" evidence="1">
    <location>
        <begin position="372"/>
        <end position="386"/>
    </location>
</feature>
<accession>A0A1X2HXG2</accession>
<dbReference type="Proteomes" id="UP000242180">
    <property type="component" value="Unassembled WGS sequence"/>
</dbReference>
<sequence length="505" mass="57193">MTHLSDYSFLQRAVSLSYLYFWFIYRIYTTDRFQCMHPSRFRQGELKSIVTLLILFMLPFQLLYDITSCKIKYEEGFANIFGRIFTKPEVMWTKGDQSLVIPTDYSLCVGFSLQTGTLLLLQCFWNYLANSVAKASFMSSREFLFYIVWSCLSFILFPLLQYNFSRDVYDPTYKEIMPELVYGCELGIVAVLGFISHFRFQKLLNNSRESNNARSITHKIRYFQELNLMLAIILLDCALSFIILSADGLTGRKYLNEHKFTADLLICNINVTSMITWFLVFLIFHPKPLNSATGSSMQQPAHDFLSSSKPLDGFSGAPTTLMVQPSQASSDYLHYTESAITVPVQHHYSNTNAFQLGPLPVQPGSAEEMKQPLSPSSTPSTATLVSQHHYSSRKGGKEELRASRQPIIPPQQQQQQQVPASQLQQQQQQAGHVAVTLSEAQHPQQLELLSTSPQQLLPNAATANAPINGGTPAGQEGDWNNDKNIRRQNSNDSMWLQQTPRGGNR</sequence>
<evidence type="ECO:0000313" key="4">
    <source>
        <dbReference type="Proteomes" id="UP000242180"/>
    </source>
</evidence>
<dbReference type="OMA" id="ISHFRFQ"/>
<feature type="compositionally biased region" description="Polar residues" evidence="1">
    <location>
        <begin position="487"/>
        <end position="505"/>
    </location>
</feature>
<dbReference type="EMBL" id="MCGN01000001">
    <property type="protein sequence ID" value="ORZ03768.1"/>
    <property type="molecule type" value="Genomic_DNA"/>
</dbReference>